<evidence type="ECO:0000256" key="12">
    <source>
        <dbReference type="PIRNR" id="PIRNR006247"/>
    </source>
</evidence>
<dbReference type="Proteomes" id="UP000770889">
    <property type="component" value="Unassembled WGS sequence"/>
</dbReference>
<feature type="binding site" evidence="13">
    <location>
        <position position="111"/>
    </location>
    <ligand>
        <name>K(+)</name>
        <dbReference type="ChEBI" id="CHEBI:29103"/>
    </ligand>
</feature>
<comment type="function">
    <text evidence="12">Low-affinity potassium transport system. Interacts with Trk system potassium uptake protein TrkA.</text>
</comment>
<feature type="binding site" evidence="13">
    <location>
        <position position="112"/>
    </location>
    <ligand>
        <name>K(+)</name>
        <dbReference type="ChEBI" id="CHEBI:29103"/>
    </ligand>
</feature>
<keyword evidence="6 12" id="KW-0633">Potassium transport</keyword>
<dbReference type="PIRSF" id="PIRSF006247">
    <property type="entry name" value="TrkH"/>
    <property type="match status" value="1"/>
</dbReference>
<dbReference type="NCBIfam" id="TIGR00933">
    <property type="entry name" value="2a38"/>
    <property type="match status" value="1"/>
</dbReference>
<evidence type="ECO:0000256" key="14">
    <source>
        <dbReference type="SAM" id="Phobius"/>
    </source>
</evidence>
<keyword evidence="10 12" id="KW-0406">Ion transport</keyword>
<feature type="transmembrane region" description="Helical" evidence="14">
    <location>
        <begin position="136"/>
        <end position="163"/>
    </location>
</feature>
<feature type="transmembrane region" description="Helical" evidence="14">
    <location>
        <begin position="332"/>
        <end position="354"/>
    </location>
</feature>
<evidence type="ECO:0000256" key="6">
    <source>
        <dbReference type="ARBA" id="ARBA00022538"/>
    </source>
</evidence>
<feature type="binding site" evidence="13">
    <location>
        <position position="319"/>
    </location>
    <ligand>
        <name>K(+)</name>
        <dbReference type="ChEBI" id="CHEBI:29103"/>
    </ligand>
</feature>
<keyword evidence="7 14" id="KW-0812">Transmembrane</keyword>
<feature type="binding site" evidence="13">
    <location>
        <position position="435"/>
    </location>
    <ligand>
        <name>K(+)</name>
        <dbReference type="ChEBI" id="CHEBI:29103"/>
    </ligand>
</feature>
<feature type="transmembrane region" description="Helical" evidence="14">
    <location>
        <begin position="454"/>
        <end position="481"/>
    </location>
</feature>
<evidence type="ECO:0000256" key="4">
    <source>
        <dbReference type="ARBA" id="ARBA00022475"/>
    </source>
</evidence>
<accession>A0A944QT05</accession>
<evidence type="ECO:0000256" key="2">
    <source>
        <dbReference type="ARBA" id="ARBA00009137"/>
    </source>
</evidence>
<dbReference type="GO" id="GO:0005886">
    <property type="term" value="C:plasma membrane"/>
    <property type="evidence" value="ECO:0007669"/>
    <property type="project" value="UniProtKB-SubCell"/>
</dbReference>
<feature type="transmembrane region" description="Helical" evidence="14">
    <location>
        <begin position="12"/>
        <end position="30"/>
    </location>
</feature>
<evidence type="ECO:0000256" key="10">
    <source>
        <dbReference type="ARBA" id="ARBA00023065"/>
    </source>
</evidence>
<dbReference type="PANTHER" id="PTHR32024">
    <property type="entry name" value="TRK SYSTEM POTASSIUM UPTAKE PROTEIN TRKG-RELATED"/>
    <property type="match status" value="1"/>
</dbReference>
<keyword evidence="5 12" id="KW-0997">Cell inner membrane</keyword>
<reference evidence="15 16" key="1">
    <citation type="submission" date="2021-05" db="EMBL/GenBank/DDBJ databases">
        <title>Genetic and Functional Diversity in Clade A Lucinid endosymbionts from the Bahamas.</title>
        <authorList>
            <person name="Giani N.M."/>
            <person name="Engel A.S."/>
            <person name="Campbell B.J."/>
        </authorList>
    </citation>
    <scope>NUCLEOTIDE SEQUENCE [LARGE SCALE GENOMIC DNA]</scope>
    <source>
        <strain evidence="15">LUC16012Gg_MoonRockCtena</strain>
    </source>
</reference>
<feature type="transmembrane region" description="Helical" evidence="14">
    <location>
        <begin position="69"/>
        <end position="90"/>
    </location>
</feature>
<sequence>MHLFVVQRILGVLLMVFSLSMLPPLGISMLTGDGALVGFTDAFVITLGLGLAFWAPVRNRRQDLRVRDGFLVVVMFWGVLGLTGALPFLFAENHHMSVTDAVFESISGLTTTGATVIVGIDDLPLSILYYRQQLQWLGGMGIIVLAVAVLPMLGIGGMQLYRAETPGPVKDNKLTPRITETAKALWYIYLSLTLSCMLAYWLAGMKPFDAMGHAFSTVAIGGFSTHDESIGYYDSTLIEMIAVIFMLLSGANFALHFLALRRRSLRTYFEDPEFRGYVVTLAVVICIVSVALFFMGVYGNWSEAITRGLFQAVSIGTTTGFTTADYSLWPGFISILLLFASFIGGCAGSTGGGIKVIRFLLLIKQGVREINRLIHPNAEIPIRIGTKTIPWRVVEAVWGFFALYVASFGVMYLALASTGLDLMTSFSAVAASINNLGPGLADVGAHYANLNDPAKWILCFAMLLGRLEIFTLLVLLTPAFWRK</sequence>
<feature type="transmembrane region" description="Helical" evidence="14">
    <location>
        <begin position="393"/>
        <end position="415"/>
    </location>
</feature>
<feature type="binding site" evidence="13">
    <location>
        <position position="318"/>
    </location>
    <ligand>
        <name>K(+)</name>
        <dbReference type="ChEBI" id="CHEBI:29103"/>
    </ligand>
</feature>
<evidence type="ECO:0000256" key="3">
    <source>
        <dbReference type="ARBA" id="ARBA00022448"/>
    </source>
</evidence>
<organism evidence="15 16">
    <name type="scientific">Candidatus Thiodiazotropha taylori</name>
    <dbReference type="NCBI Taxonomy" id="2792791"/>
    <lineage>
        <taxon>Bacteria</taxon>
        <taxon>Pseudomonadati</taxon>
        <taxon>Pseudomonadota</taxon>
        <taxon>Gammaproteobacteria</taxon>
        <taxon>Chromatiales</taxon>
        <taxon>Sedimenticolaceae</taxon>
        <taxon>Candidatus Thiodiazotropha</taxon>
    </lineage>
</organism>
<comment type="similarity">
    <text evidence="2 12">Belongs to the TrkH potassium transport family.</text>
</comment>
<evidence type="ECO:0000313" key="15">
    <source>
        <dbReference type="EMBL" id="MBT2987454.1"/>
    </source>
</evidence>
<dbReference type="GO" id="GO:0015379">
    <property type="term" value="F:potassium:chloride symporter activity"/>
    <property type="evidence" value="ECO:0007669"/>
    <property type="project" value="InterPro"/>
</dbReference>
<dbReference type="AlphaFoldDB" id="A0A944QT05"/>
<gene>
    <name evidence="15" type="ORF">KME65_00675</name>
</gene>
<dbReference type="PANTHER" id="PTHR32024:SF2">
    <property type="entry name" value="TRK SYSTEM POTASSIUM UPTAKE PROTEIN TRKG-RELATED"/>
    <property type="match status" value="1"/>
</dbReference>
<dbReference type="GO" id="GO:0046872">
    <property type="term" value="F:metal ion binding"/>
    <property type="evidence" value="ECO:0007669"/>
    <property type="project" value="UniProtKB-KW"/>
</dbReference>
<proteinExistence type="inferred from homology"/>
<feature type="transmembrane region" description="Helical" evidence="14">
    <location>
        <begin position="276"/>
        <end position="298"/>
    </location>
</feature>
<feature type="transmembrane region" description="Helical" evidence="14">
    <location>
        <begin position="237"/>
        <end position="255"/>
    </location>
</feature>
<evidence type="ECO:0000256" key="13">
    <source>
        <dbReference type="PIRSR" id="PIRSR006247-1"/>
    </source>
</evidence>
<feature type="binding site" evidence="13">
    <location>
        <position position="221"/>
    </location>
    <ligand>
        <name>K(+)</name>
        <dbReference type="ChEBI" id="CHEBI:29103"/>
    </ligand>
</feature>
<comment type="caution">
    <text evidence="15">The sequence shown here is derived from an EMBL/GenBank/DDBJ whole genome shotgun (WGS) entry which is preliminary data.</text>
</comment>
<dbReference type="InterPro" id="IPR004772">
    <property type="entry name" value="TrkH"/>
</dbReference>
<keyword evidence="13" id="KW-0479">Metal-binding</keyword>
<feature type="transmembrane region" description="Helical" evidence="14">
    <location>
        <begin position="36"/>
        <end position="57"/>
    </location>
</feature>
<keyword evidence="3 12" id="KW-0813">Transport</keyword>
<feature type="transmembrane region" description="Helical" evidence="14">
    <location>
        <begin position="184"/>
        <end position="203"/>
    </location>
</feature>
<feature type="binding site" evidence="13">
    <location>
        <position position="436"/>
    </location>
    <ligand>
        <name>K(+)</name>
        <dbReference type="ChEBI" id="CHEBI:29103"/>
    </ligand>
</feature>
<dbReference type="Pfam" id="PF02386">
    <property type="entry name" value="TrkH"/>
    <property type="match status" value="1"/>
</dbReference>
<evidence type="ECO:0000256" key="1">
    <source>
        <dbReference type="ARBA" id="ARBA00004429"/>
    </source>
</evidence>
<evidence type="ECO:0000256" key="8">
    <source>
        <dbReference type="ARBA" id="ARBA00022958"/>
    </source>
</evidence>
<dbReference type="EMBL" id="JAHHGM010000001">
    <property type="protein sequence ID" value="MBT2987454.1"/>
    <property type="molecule type" value="Genomic_DNA"/>
</dbReference>
<evidence type="ECO:0000313" key="16">
    <source>
        <dbReference type="Proteomes" id="UP000770889"/>
    </source>
</evidence>
<keyword evidence="9 14" id="KW-1133">Transmembrane helix</keyword>
<evidence type="ECO:0000256" key="5">
    <source>
        <dbReference type="ARBA" id="ARBA00022519"/>
    </source>
</evidence>
<comment type="subcellular location">
    <subcellularLocation>
        <location evidence="1 12">Cell inner membrane</location>
        <topology evidence="1 12">Multi-pass membrane protein</topology>
    </subcellularLocation>
</comment>
<dbReference type="InterPro" id="IPR003445">
    <property type="entry name" value="Cat_transpt"/>
</dbReference>
<keyword evidence="11 12" id="KW-0472">Membrane</keyword>
<evidence type="ECO:0000256" key="9">
    <source>
        <dbReference type="ARBA" id="ARBA00022989"/>
    </source>
</evidence>
<evidence type="ECO:0000256" key="11">
    <source>
        <dbReference type="ARBA" id="ARBA00023136"/>
    </source>
</evidence>
<name>A0A944QT05_9GAMM</name>
<evidence type="ECO:0000256" key="7">
    <source>
        <dbReference type="ARBA" id="ARBA00022692"/>
    </source>
</evidence>
<protein>
    <recommendedName>
        <fullName evidence="12">Trk system potassium uptake protein</fullName>
    </recommendedName>
</protein>
<keyword evidence="4 12" id="KW-1003">Cell membrane</keyword>
<feature type="binding site" evidence="13">
    <location>
        <position position="220"/>
    </location>
    <ligand>
        <name>K(+)</name>
        <dbReference type="ChEBI" id="CHEBI:29103"/>
    </ligand>
</feature>
<keyword evidence="8 12" id="KW-0630">Potassium</keyword>